<evidence type="ECO:0000256" key="11">
    <source>
        <dbReference type="ARBA" id="ARBA00023239"/>
    </source>
</evidence>
<keyword evidence="11" id="KW-0456">Lyase</keyword>
<evidence type="ECO:0000256" key="8">
    <source>
        <dbReference type="ARBA" id="ARBA00022833"/>
    </source>
</evidence>
<keyword evidence="5" id="KW-0227">DNA damage</keyword>
<keyword evidence="8" id="KW-0862">Zinc</keyword>
<keyword evidence="13" id="KW-0326">Glycosidase</keyword>
<evidence type="ECO:0000256" key="12">
    <source>
        <dbReference type="ARBA" id="ARBA00023268"/>
    </source>
</evidence>
<evidence type="ECO:0000256" key="6">
    <source>
        <dbReference type="ARBA" id="ARBA00022771"/>
    </source>
</evidence>
<dbReference type="SMART" id="SM01232">
    <property type="entry name" value="H2TH"/>
    <property type="match status" value="1"/>
</dbReference>
<dbReference type="SUPFAM" id="SSF46946">
    <property type="entry name" value="S13-like H2TH domain"/>
    <property type="match status" value="1"/>
</dbReference>
<evidence type="ECO:0000259" key="14">
    <source>
        <dbReference type="PROSITE" id="PS51066"/>
    </source>
</evidence>
<evidence type="ECO:0000256" key="10">
    <source>
        <dbReference type="ARBA" id="ARBA00023204"/>
    </source>
</evidence>
<dbReference type="EMBL" id="CAEZST010000002">
    <property type="protein sequence ID" value="CAB4540721.1"/>
    <property type="molecule type" value="Genomic_DNA"/>
</dbReference>
<keyword evidence="9" id="KW-0238">DNA-binding</keyword>
<dbReference type="SMART" id="SM00898">
    <property type="entry name" value="Fapy_DNA_glyco"/>
    <property type="match status" value="1"/>
</dbReference>
<dbReference type="AlphaFoldDB" id="A0A6J6BNT3"/>
<keyword evidence="10" id="KW-0234">DNA repair</keyword>
<dbReference type="InterPro" id="IPR010979">
    <property type="entry name" value="Ribosomal_uS13-like_H2TH"/>
</dbReference>
<evidence type="ECO:0000259" key="15">
    <source>
        <dbReference type="PROSITE" id="PS51068"/>
    </source>
</evidence>
<dbReference type="GO" id="GO:0006284">
    <property type="term" value="P:base-excision repair"/>
    <property type="evidence" value="ECO:0007669"/>
    <property type="project" value="InterPro"/>
</dbReference>
<dbReference type="PROSITE" id="PS51066">
    <property type="entry name" value="ZF_FPG_2"/>
    <property type="match status" value="1"/>
</dbReference>
<evidence type="ECO:0000256" key="1">
    <source>
        <dbReference type="ARBA" id="ARBA00001947"/>
    </source>
</evidence>
<dbReference type="GO" id="GO:0000703">
    <property type="term" value="F:oxidized pyrimidine nucleobase lesion DNA N-glycosylase activity"/>
    <property type="evidence" value="ECO:0007669"/>
    <property type="project" value="TreeGrafter"/>
</dbReference>
<keyword evidence="6" id="KW-0863">Zinc-finger</keyword>
<gene>
    <name evidence="16" type="ORF">UFOPK1503_00229</name>
    <name evidence="17" type="ORF">UFOPK1693_00566</name>
</gene>
<dbReference type="InterPro" id="IPR010663">
    <property type="entry name" value="Znf_FPG/IleRS"/>
</dbReference>
<comment type="cofactor">
    <cofactor evidence="1">
        <name>Zn(2+)</name>
        <dbReference type="ChEBI" id="CHEBI:29105"/>
    </cofactor>
</comment>
<evidence type="ECO:0000256" key="2">
    <source>
        <dbReference type="ARBA" id="ARBA00009409"/>
    </source>
</evidence>
<feature type="domain" description="FPG-type" evidence="14">
    <location>
        <begin position="229"/>
        <end position="263"/>
    </location>
</feature>
<dbReference type="PANTHER" id="PTHR42697">
    <property type="entry name" value="ENDONUCLEASE 8"/>
    <property type="match status" value="1"/>
</dbReference>
<dbReference type="Gene3D" id="3.20.190.10">
    <property type="entry name" value="MutM-like, N-terminal"/>
    <property type="match status" value="1"/>
</dbReference>
<keyword evidence="12" id="KW-0511">Multifunctional enzyme</keyword>
<evidence type="ECO:0000256" key="4">
    <source>
        <dbReference type="ARBA" id="ARBA00022723"/>
    </source>
</evidence>
<dbReference type="Pfam" id="PF01149">
    <property type="entry name" value="Fapy_DNA_glyco"/>
    <property type="match status" value="1"/>
</dbReference>
<comment type="similarity">
    <text evidence="2">Belongs to the FPG family.</text>
</comment>
<dbReference type="EC" id="4.2.99.18" evidence="3"/>
<evidence type="ECO:0000313" key="16">
    <source>
        <dbReference type="EMBL" id="CAB4540721.1"/>
    </source>
</evidence>
<evidence type="ECO:0000256" key="13">
    <source>
        <dbReference type="ARBA" id="ARBA00023295"/>
    </source>
</evidence>
<evidence type="ECO:0000313" key="17">
    <source>
        <dbReference type="EMBL" id="CAB4569283.1"/>
    </source>
</evidence>
<dbReference type="GO" id="GO:0003684">
    <property type="term" value="F:damaged DNA binding"/>
    <property type="evidence" value="ECO:0007669"/>
    <property type="project" value="InterPro"/>
</dbReference>
<evidence type="ECO:0000256" key="9">
    <source>
        <dbReference type="ARBA" id="ARBA00023125"/>
    </source>
</evidence>
<dbReference type="Pfam" id="PF06831">
    <property type="entry name" value="H2TH"/>
    <property type="match status" value="1"/>
</dbReference>
<dbReference type="EMBL" id="CAEZTO010000005">
    <property type="protein sequence ID" value="CAB4569283.1"/>
    <property type="molecule type" value="Genomic_DNA"/>
</dbReference>
<evidence type="ECO:0000256" key="5">
    <source>
        <dbReference type="ARBA" id="ARBA00022763"/>
    </source>
</evidence>
<dbReference type="InterPro" id="IPR035937">
    <property type="entry name" value="FPG_N"/>
</dbReference>
<dbReference type="PROSITE" id="PS51068">
    <property type="entry name" value="FPG_CAT"/>
    <property type="match status" value="1"/>
</dbReference>
<dbReference type="InterPro" id="IPR000214">
    <property type="entry name" value="Znf_DNA_glyclase/AP_lyase"/>
</dbReference>
<dbReference type="SUPFAM" id="SSF81624">
    <property type="entry name" value="N-terminal domain of MutM-like DNA repair proteins"/>
    <property type="match status" value="1"/>
</dbReference>
<dbReference type="InterPro" id="IPR012319">
    <property type="entry name" value="FPG_cat"/>
</dbReference>
<proteinExistence type="inferred from homology"/>
<dbReference type="CDD" id="cd08970">
    <property type="entry name" value="AcNei1_N"/>
    <property type="match status" value="1"/>
</dbReference>
<dbReference type="Gene3D" id="1.10.8.50">
    <property type="match status" value="1"/>
</dbReference>
<keyword evidence="4" id="KW-0479">Metal-binding</keyword>
<name>A0A6J6BNT3_9ZZZZ</name>
<organism evidence="16">
    <name type="scientific">freshwater metagenome</name>
    <dbReference type="NCBI Taxonomy" id="449393"/>
    <lineage>
        <taxon>unclassified sequences</taxon>
        <taxon>metagenomes</taxon>
        <taxon>ecological metagenomes</taxon>
    </lineage>
</organism>
<dbReference type="GO" id="GO:0008270">
    <property type="term" value="F:zinc ion binding"/>
    <property type="evidence" value="ECO:0007669"/>
    <property type="project" value="UniProtKB-KW"/>
</dbReference>
<reference evidence="16" key="1">
    <citation type="submission" date="2020-05" db="EMBL/GenBank/DDBJ databases">
        <authorList>
            <person name="Chiriac C."/>
            <person name="Salcher M."/>
            <person name="Ghai R."/>
            <person name="Kavagutti S V."/>
        </authorList>
    </citation>
    <scope>NUCLEOTIDE SEQUENCE</scope>
</reference>
<evidence type="ECO:0000256" key="7">
    <source>
        <dbReference type="ARBA" id="ARBA00022801"/>
    </source>
</evidence>
<sequence length="263" mass="29221">MPEGHTVHRIANSFNQNFAGQKVRISSPQGRFTDSSLVSGKRLVVAKAHGKQLFLPFGKPIIRIHLGIYGKWSFQDFKSEAPAPVGEVRARFQISNHLADLRGPTVCEVIDQDEMNQLLSKLGPDPLAGDTTGQSFEKFISKVQASSRTIAELLMNQSVVAGIGNVYRAELLFRAKVNPFVPGKKISGEVLTAIWEDATKLMPIGVQTGMMLTREGFLKGAPQLEDRYYVYKRAGEKCRECGGKISMELLASRKLYFCKRCQK</sequence>
<keyword evidence="7" id="KW-0378">Hydrolase</keyword>
<dbReference type="SUPFAM" id="SSF57716">
    <property type="entry name" value="Glucocorticoid receptor-like (DNA-binding domain)"/>
    <property type="match status" value="1"/>
</dbReference>
<feature type="domain" description="Formamidopyrimidine-DNA glycosylase catalytic" evidence="15">
    <location>
        <begin position="2"/>
        <end position="92"/>
    </location>
</feature>
<dbReference type="PANTHER" id="PTHR42697:SF1">
    <property type="entry name" value="ENDONUCLEASE 8"/>
    <property type="match status" value="1"/>
</dbReference>
<protein>
    <recommendedName>
        <fullName evidence="3">DNA-(apurinic or apyrimidinic site) lyase</fullName>
        <ecNumber evidence="3">4.2.99.18</ecNumber>
    </recommendedName>
</protein>
<dbReference type="InterPro" id="IPR015886">
    <property type="entry name" value="H2TH_FPG"/>
</dbReference>
<dbReference type="Pfam" id="PF06827">
    <property type="entry name" value="zf-FPG_IleRS"/>
    <property type="match status" value="1"/>
</dbReference>
<dbReference type="GO" id="GO:0140078">
    <property type="term" value="F:class I DNA-(apurinic or apyrimidinic site) endonuclease activity"/>
    <property type="evidence" value="ECO:0007669"/>
    <property type="project" value="UniProtKB-EC"/>
</dbReference>
<evidence type="ECO:0000256" key="3">
    <source>
        <dbReference type="ARBA" id="ARBA00012720"/>
    </source>
</evidence>
<accession>A0A6J6BNT3</accession>